<comment type="caution">
    <text evidence="5">Lacks conserved residue(s) required for the propagation of feature annotation.</text>
</comment>
<dbReference type="PROSITE" id="PS00484">
    <property type="entry name" value="THYROGLOBULIN_1_1"/>
    <property type="match status" value="2"/>
</dbReference>
<feature type="non-terminal residue" evidence="7">
    <location>
        <position position="205"/>
    </location>
</feature>
<evidence type="ECO:0000259" key="6">
    <source>
        <dbReference type="PROSITE" id="PS51162"/>
    </source>
</evidence>
<dbReference type="Proteomes" id="UP000001593">
    <property type="component" value="Unassembled WGS sequence"/>
</dbReference>
<gene>
    <name evidence="7" type="ORF">NEMVEDRAFT_v1g107325</name>
</gene>
<dbReference type="InterPro" id="IPR000716">
    <property type="entry name" value="Thyroglobulin_1"/>
</dbReference>
<dbReference type="InterPro" id="IPR036857">
    <property type="entry name" value="Thyroglobulin_1_sf"/>
</dbReference>
<dbReference type="PROSITE" id="PS51162">
    <property type="entry name" value="THYROGLOBULIN_1_2"/>
    <property type="match status" value="3"/>
</dbReference>
<dbReference type="HOGENOM" id="CLU_088448_0_0_1"/>
<proteinExistence type="predicted"/>
<dbReference type="GO" id="GO:0005615">
    <property type="term" value="C:extracellular space"/>
    <property type="evidence" value="ECO:0000318"/>
    <property type="project" value="GO_Central"/>
</dbReference>
<comment type="subcellular location">
    <subcellularLocation>
        <location evidence="1">Secreted</location>
    </subcellularLocation>
</comment>
<dbReference type="SUPFAM" id="SSF57610">
    <property type="entry name" value="Thyroglobulin type-1 domain"/>
    <property type="match status" value="3"/>
</dbReference>
<feature type="domain" description="Thyroglobulin type-1" evidence="6">
    <location>
        <begin position="84"/>
        <end position="135"/>
    </location>
</feature>
<organism evidence="7 8">
    <name type="scientific">Nematostella vectensis</name>
    <name type="common">Starlet sea anemone</name>
    <dbReference type="NCBI Taxonomy" id="45351"/>
    <lineage>
        <taxon>Eukaryota</taxon>
        <taxon>Metazoa</taxon>
        <taxon>Cnidaria</taxon>
        <taxon>Anthozoa</taxon>
        <taxon>Hexacorallia</taxon>
        <taxon>Actiniaria</taxon>
        <taxon>Edwardsiidae</taxon>
        <taxon>Nematostella</taxon>
    </lineage>
</organism>
<dbReference type="OMA" id="WCANSEG"/>
<feature type="disulfide bond" evidence="5">
    <location>
        <begin position="37"/>
        <end position="44"/>
    </location>
</feature>
<protein>
    <recommendedName>
        <fullName evidence="6">Thyroglobulin type-1 domain-containing protein</fullName>
    </recommendedName>
</protein>
<keyword evidence="2" id="KW-0964">Secreted</keyword>
<evidence type="ECO:0000313" key="7">
    <source>
        <dbReference type="EMBL" id="EDO40364.1"/>
    </source>
</evidence>
<feature type="non-terminal residue" evidence="7">
    <location>
        <position position="1"/>
    </location>
</feature>
<feature type="domain" description="Thyroglobulin type-1" evidence="6">
    <location>
        <begin position="2"/>
        <end position="75"/>
    </location>
</feature>
<keyword evidence="8" id="KW-1185">Reference proteome</keyword>
<dbReference type="Gene3D" id="4.10.800.10">
    <property type="entry name" value="Thyroglobulin type-1"/>
    <property type="match status" value="3"/>
</dbReference>
<evidence type="ECO:0000256" key="1">
    <source>
        <dbReference type="ARBA" id="ARBA00004613"/>
    </source>
</evidence>
<accession>A7S7B5</accession>
<reference evidence="7 8" key="1">
    <citation type="journal article" date="2007" name="Science">
        <title>Sea anemone genome reveals ancestral eumetazoan gene repertoire and genomic organization.</title>
        <authorList>
            <person name="Putnam N.H."/>
            <person name="Srivastava M."/>
            <person name="Hellsten U."/>
            <person name="Dirks B."/>
            <person name="Chapman J."/>
            <person name="Salamov A."/>
            <person name="Terry A."/>
            <person name="Shapiro H."/>
            <person name="Lindquist E."/>
            <person name="Kapitonov V.V."/>
            <person name="Jurka J."/>
            <person name="Genikhovich G."/>
            <person name="Grigoriev I.V."/>
            <person name="Lucas S.M."/>
            <person name="Steele R.E."/>
            <person name="Finnerty J.R."/>
            <person name="Technau U."/>
            <person name="Martindale M.Q."/>
            <person name="Rokhsar D.S."/>
        </authorList>
    </citation>
    <scope>NUCLEOTIDE SEQUENCE [LARGE SCALE GENOMIC DNA]</scope>
    <source>
        <strain evidence="8">CH2 X CH6</strain>
    </source>
</reference>
<name>A7S7B5_NEMVE</name>
<dbReference type="InParanoid" id="A7S7B5"/>
<evidence type="ECO:0000313" key="8">
    <source>
        <dbReference type="Proteomes" id="UP000001593"/>
    </source>
</evidence>
<feature type="disulfide bond" evidence="5">
    <location>
        <begin position="107"/>
        <end position="114"/>
    </location>
</feature>
<dbReference type="AlphaFoldDB" id="A7S7B5"/>
<keyword evidence="3" id="KW-0677">Repeat</keyword>
<dbReference type="Pfam" id="PF00086">
    <property type="entry name" value="Thyroglobulin_1"/>
    <property type="match status" value="3"/>
</dbReference>
<keyword evidence="4 5" id="KW-1015">Disulfide bond</keyword>
<evidence type="ECO:0000256" key="4">
    <source>
        <dbReference type="ARBA" id="ARBA00023157"/>
    </source>
</evidence>
<dbReference type="PANTHER" id="PTHR12352">
    <property type="entry name" value="SECRETED MODULAR CALCIUM-BINDING PROTEIN"/>
    <property type="match status" value="1"/>
</dbReference>
<dbReference type="SMART" id="SM00211">
    <property type="entry name" value="TY"/>
    <property type="match status" value="3"/>
</dbReference>
<evidence type="ECO:0000256" key="5">
    <source>
        <dbReference type="PROSITE-ProRule" id="PRU00500"/>
    </source>
</evidence>
<dbReference type="PANTHER" id="PTHR12352:SF3">
    <property type="entry name" value="NIDOGEN-2"/>
    <property type="match status" value="1"/>
</dbReference>
<dbReference type="EMBL" id="DS469592">
    <property type="protein sequence ID" value="EDO40364.1"/>
    <property type="molecule type" value="Genomic_DNA"/>
</dbReference>
<dbReference type="PhylomeDB" id="A7S7B5"/>
<evidence type="ECO:0000256" key="2">
    <source>
        <dbReference type="ARBA" id="ARBA00022525"/>
    </source>
</evidence>
<sequence length="205" mass="22409">SLTPCQKQKQALGSRRLIPDRYTPTCKPDGRFEEVQCNPATSACWCVDSDGQEIMGSRSTGPVKCTKQGVPETECQSQVKQALETPSGKGRFVPRCKADGQFEEVQCNEWTGQCWCVDNSGIEIQGTRTKDFVSCPGQTNSLTVCQYKHQVSSVNAAPGAFVPQCRSDGGYDVVQCRGAVCYCVDKRGIEIQGTRLPIADKRPNC</sequence>
<dbReference type="InterPro" id="IPR051950">
    <property type="entry name" value="Dev_reg/Prot_inhib"/>
</dbReference>
<evidence type="ECO:0000256" key="3">
    <source>
        <dbReference type="ARBA" id="ARBA00022737"/>
    </source>
</evidence>
<feature type="domain" description="Thyroglobulin type-1" evidence="6">
    <location>
        <begin position="142"/>
        <end position="205"/>
    </location>
</feature>
<dbReference type="CDD" id="cd00191">
    <property type="entry name" value="TY"/>
    <property type="match status" value="3"/>
</dbReference>